<proteinExistence type="predicted"/>
<name>A0A161H0Y3_9RHOB</name>
<gene>
    <name evidence="1" type="ORF">AKL17_4397</name>
</gene>
<dbReference type="KEGG" id="daa:AKL17_4397"/>
<dbReference type="EMBL" id="CP012661">
    <property type="protein sequence ID" value="AMY71609.1"/>
    <property type="molecule type" value="Genomic_DNA"/>
</dbReference>
<organism evidence="1 2">
    <name type="scientific">Frigidibacter mobilis</name>
    <dbReference type="NCBI Taxonomy" id="1335048"/>
    <lineage>
        <taxon>Bacteria</taxon>
        <taxon>Pseudomonadati</taxon>
        <taxon>Pseudomonadota</taxon>
        <taxon>Alphaproteobacteria</taxon>
        <taxon>Rhodobacterales</taxon>
        <taxon>Paracoccaceae</taxon>
        <taxon>Frigidibacter</taxon>
    </lineage>
</organism>
<dbReference type="STRING" id="1335048.AKL17_4397"/>
<evidence type="ECO:0000313" key="2">
    <source>
        <dbReference type="Proteomes" id="UP000076128"/>
    </source>
</evidence>
<dbReference type="AlphaFoldDB" id="A0A161H0Y3"/>
<keyword evidence="2" id="KW-1185">Reference proteome</keyword>
<dbReference type="Proteomes" id="UP000076128">
    <property type="component" value="Chromosome"/>
</dbReference>
<evidence type="ECO:0000313" key="1">
    <source>
        <dbReference type="EMBL" id="AMY71609.1"/>
    </source>
</evidence>
<sequence length="34" mass="3787">MLKTIFAQESKTDAEAQWAIVADALRGECQIFCV</sequence>
<accession>A0A161H0Y3</accession>
<reference evidence="1 2" key="1">
    <citation type="submission" date="2015-09" db="EMBL/GenBank/DDBJ databases">
        <title>Complete genome sequence of Defluviimonas alba cai42t isolated from an oilfield in Xinjiang.</title>
        <authorList>
            <person name="Geng S."/>
            <person name="Pan X."/>
            <person name="Wu X."/>
        </authorList>
    </citation>
    <scope>NUCLEOTIDE SEQUENCE [LARGE SCALE GENOMIC DNA]</scope>
    <source>
        <strain evidence="2">cai42</strain>
    </source>
</reference>
<protein>
    <submittedName>
        <fullName evidence="1">Uncharacterized protein</fullName>
    </submittedName>
</protein>